<keyword evidence="4 7" id="KW-0689">Ribosomal protein</keyword>
<organism evidence="10 13">
    <name type="scientific">Thermoproteota archaeon</name>
    <dbReference type="NCBI Taxonomy" id="2056631"/>
    <lineage>
        <taxon>Archaea</taxon>
        <taxon>Thermoproteota</taxon>
    </lineage>
</organism>
<gene>
    <name evidence="7" type="primary">rpl15</name>
    <name evidence="10" type="ORF">DRJ31_04445</name>
    <name evidence="11" type="ORF">DRJ33_07165</name>
</gene>
<evidence type="ECO:0000256" key="7">
    <source>
        <dbReference type="HAMAP-Rule" id="MF_01341"/>
    </source>
</evidence>
<dbReference type="Pfam" id="PF00828">
    <property type="entry name" value="Ribosomal_L27A"/>
    <property type="match status" value="1"/>
</dbReference>
<dbReference type="PANTHER" id="PTHR11721">
    <property type="entry name" value="60S RIBOSOMAL PROTEIN L27A"/>
    <property type="match status" value="1"/>
</dbReference>
<sequence>MVVRRERKVRKQRGSRLYGWGQVGQHRKSGTRGGFGHAGMHKHKWSWVVKYAPDYFGKYGFIPPKKKEFFIVNVKDLETLAKFDESIGKYVVDLSQYPASKVLGEGRVSKPIKVVASAFSESAKRKILEAGGEVEVISR</sequence>
<evidence type="ECO:0000256" key="5">
    <source>
        <dbReference type="ARBA" id="ARBA00023274"/>
    </source>
</evidence>
<protein>
    <recommendedName>
        <fullName evidence="6 7">Large ribosomal subunit protein uL15</fullName>
    </recommendedName>
</protein>
<dbReference type="EMBL" id="QMQX01000159">
    <property type="protein sequence ID" value="RLE50779.1"/>
    <property type="molecule type" value="Genomic_DNA"/>
</dbReference>
<dbReference type="SUPFAM" id="SSF52080">
    <property type="entry name" value="Ribosomal proteins L15p and L18e"/>
    <property type="match status" value="1"/>
</dbReference>
<keyword evidence="2 7" id="KW-0699">rRNA-binding</keyword>
<dbReference type="GO" id="GO:0019843">
    <property type="term" value="F:rRNA binding"/>
    <property type="evidence" value="ECO:0007669"/>
    <property type="project" value="UniProtKB-UniRule"/>
</dbReference>
<dbReference type="PANTHER" id="PTHR11721:SF3">
    <property type="entry name" value="LARGE RIBOSOMAL SUBUNIT PROTEIN UL15"/>
    <property type="match status" value="1"/>
</dbReference>
<evidence type="ECO:0000313" key="11">
    <source>
        <dbReference type="EMBL" id="RLE50779.1"/>
    </source>
</evidence>
<evidence type="ECO:0000256" key="4">
    <source>
        <dbReference type="ARBA" id="ARBA00022980"/>
    </source>
</evidence>
<dbReference type="Gene3D" id="3.100.10.10">
    <property type="match status" value="1"/>
</dbReference>
<evidence type="ECO:0000256" key="6">
    <source>
        <dbReference type="ARBA" id="ARBA00035200"/>
    </source>
</evidence>
<name>A0A497ER20_9CREN</name>
<dbReference type="GO" id="GO:0003735">
    <property type="term" value="F:structural constituent of ribosome"/>
    <property type="evidence" value="ECO:0007669"/>
    <property type="project" value="InterPro"/>
</dbReference>
<dbReference type="EMBL" id="QMQV01000030">
    <property type="protein sequence ID" value="RLE49566.1"/>
    <property type="molecule type" value="Genomic_DNA"/>
</dbReference>
<evidence type="ECO:0000256" key="8">
    <source>
        <dbReference type="RuleBase" id="RU003888"/>
    </source>
</evidence>
<dbReference type="FunFam" id="4.10.990.10:FF:000001">
    <property type="entry name" value="50S ribosomal protein L15"/>
    <property type="match status" value="1"/>
</dbReference>
<dbReference type="AlphaFoldDB" id="A0A497ER20"/>
<dbReference type="Proteomes" id="UP000278475">
    <property type="component" value="Unassembled WGS sequence"/>
</dbReference>
<keyword evidence="3 7" id="KW-0694">RNA-binding</keyword>
<evidence type="ECO:0000256" key="1">
    <source>
        <dbReference type="ARBA" id="ARBA00007320"/>
    </source>
</evidence>
<evidence type="ECO:0000313" key="12">
    <source>
        <dbReference type="Proteomes" id="UP000272051"/>
    </source>
</evidence>
<dbReference type="Proteomes" id="UP000272051">
    <property type="component" value="Unassembled WGS sequence"/>
</dbReference>
<dbReference type="PROSITE" id="PS00475">
    <property type="entry name" value="RIBOSOMAL_L15"/>
    <property type="match status" value="1"/>
</dbReference>
<reference evidence="12 13" key="1">
    <citation type="submission" date="2018-06" db="EMBL/GenBank/DDBJ databases">
        <title>Extensive metabolic versatility and redundancy in microbially diverse, dynamic hydrothermal sediments.</title>
        <authorList>
            <person name="Dombrowski N."/>
            <person name="Teske A."/>
            <person name="Baker B.J."/>
        </authorList>
    </citation>
    <scope>NUCLEOTIDE SEQUENCE [LARGE SCALE GENOMIC DNA]</scope>
    <source>
        <strain evidence="11">B34_G17</strain>
        <strain evidence="10">B66_G16</strain>
    </source>
</reference>
<evidence type="ECO:0000259" key="9">
    <source>
        <dbReference type="Pfam" id="PF00828"/>
    </source>
</evidence>
<comment type="subunit">
    <text evidence="7">Part of the 50S ribosomal subunit.</text>
</comment>
<evidence type="ECO:0000313" key="13">
    <source>
        <dbReference type="Proteomes" id="UP000278475"/>
    </source>
</evidence>
<evidence type="ECO:0000256" key="3">
    <source>
        <dbReference type="ARBA" id="ARBA00022884"/>
    </source>
</evidence>
<comment type="caution">
    <text evidence="10">The sequence shown here is derived from an EMBL/GenBank/DDBJ whole genome shotgun (WGS) entry which is preliminary data.</text>
</comment>
<dbReference type="GO" id="GO:0022625">
    <property type="term" value="C:cytosolic large ribosomal subunit"/>
    <property type="evidence" value="ECO:0007669"/>
    <property type="project" value="TreeGrafter"/>
</dbReference>
<evidence type="ECO:0000313" key="10">
    <source>
        <dbReference type="EMBL" id="RLE49566.1"/>
    </source>
</evidence>
<dbReference type="GO" id="GO:0006412">
    <property type="term" value="P:translation"/>
    <property type="evidence" value="ECO:0007669"/>
    <property type="project" value="UniProtKB-UniRule"/>
</dbReference>
<comment type="similarity">
    <text evidence="1 7 8">Belongs to the universal ribosomal protein uL15 family.</text>
</comment>
<dbReference type="InterPro" id="IPR001196">
    <property type="entry name" value="Ribosomal_uL15_CS"/>
</dbReference>
<keyword evidence="5 7" id="KW-0687">Ribonucleoprotein</keyword>
<accession>A0A497ER20</accession>
<dbReference type="Gene3D" id="4.10.990.10">
    <property type="match status" value="1"/>
</dbReference>
<dbReference type="InterPro" id="IPR021131">
    <property type="entry name" value="Ribosomal_uL15/eL18"/>
</dbReference>
<dbReference type="HAMAP" id="MF_01341">
    <property type="entry name" value="Ribosomal_uL15"/>
    <property type="match status" value="1"/>
</dbReference>
<comment type="function">
    <text evidence="7">Binds to the 23S rRNA.</text>
</comment>
<evidence type="ECO:0000256" key="2">
    <source>
        <dbReference type="ARBA" id="ARBA00022730"/>
    </source>
</evidence>
<dbReference type="InterPro" id="IPR030878">
    <property type="entry name" value="Ribosomal_uL15"/>
</dbReference>
<dbReference type="InterPro" id="IPR027386">
    <property type="entry name" value="Rbsml_uL15_N"/>
</dbReference>
<feature type="domain" description="Large ribosomal subunit protein uL15/eL18" evidence="9">
    <location>
        <begin position="71"/>
        <end position="135"/>
    </location>
</feature>
<proteinExistence type="inferred from homology"/>
<dbReference type="InterPro" id="IPR036227">
    <property type="entry name" value="Ribosomal_uL15/eL18_sf"/>
</dbReference>